<accession>A0A0C3HK78</accession>
<keyword evidence="9" id="KW-1185">Reference proteome</keyword>
<dbReference type="InterPro" id="IPR051243">
    <property type="entry name" value="PcG_WD-repeat"/>
</dbReference>
<comment type="similarity">
    <text evidence="1">Belongs to the WD repeat ESC family.</text>
</comment>
<evidence type="ECO:0000256" key="1">
    <source>
        <dbReference type="ARBA" id="ARBA00008075"/>
    </source>
</evidence>
<protein>
    <submittedName>
        <fullName evidence="8">Uncharacterized protein</fullName>
    </submittedName>
</protein>
<sequence>MSCFIIKLTRNLLDFWSVKFYPYTAPGVDPVFAAVGGKHILICRLPAAGKENKPLEVIQSIVDEELDGDNFSCAWTKDVATGTPLLCVAGDIAKILVINVLTGELQTTLAGHGGPINDLAVSPLNPQILASASDDLTVRIWSLDPAHKKEPCAAILAGDGHREKVLSISFHSTGRYLLSGGIDHIINLWALPEFPDSNTGTGKVTRIHYPHFSTSEVHMRHVDCVAFYNDLILSKCDEENCIVLWAITGFSSRNPQPSPLSAPTTHDSARDTRSAFTSTTSSPGALQYTRLLEFSVPDSDIMFMRFSLYPGSETTNPVLAMCNSSSKVFFWDFSRLEEYYDYLAILKSPGLASSPENTAASSEDTKRPPFLVPYKHRNRSGVTALYRTARDNSPAESASSDSSSHKNMHPPQNNGADQSTDWQPASRSAPVIPGLTPSDSAKSLEIWAKRYSIGDPHGDIIAHKDEVVKGFEFVGRYIAWSNGGEWCVVVGSAGMIGIFERWQK</sequence>
<dbReference type="SUPFAM" id="SSF50978">
    <property type="entry name" value="WD40 repeat-like"/>
    <property type="match status" value="1"/>
</dbReference>
<evidence type="ECO:0000256" key="5">
    <source>
        <dbReference type="ARBA" id="ARBA00023163"/>
    </source>
</evidence>
<dbReference type="SMART" id="SM00320">
    <property type="entry name" value="WD40"/>
    <property type="match status" value="3"/>
</dbReference>
<dbReference type="InterPro" id="IPR015943">
    <property type="entry name" value="WD40/YVTN_repeat-like_dom_sf"/>
</dbReference>
<dbReference type="HOGENOM" id="CLU_025586_0_0_1"/>
<evidence type="ECO:0000256" key="4">
    <source>
        <dbReference type="ARBA" id="ARBA00023015"/>
    </source>
</evidence>
<dbReference type="InParanoid" id="A0A0C3HK78"/>
<feature type="compositionally biased region" description="Polar residues" evidence="7">
    <location>
        <begin position="255"/>
        <end position="266"/>
    </location>
</feature>
<evidence type="ECO:0000256" key="7">
    <source>
        <dbReference type="SAM" id="MobiDB-lite"/>
    </source>
</evidence>
<keyword evidence="4" id="KW-0805">Transcription regulation</keyword>
<evidence type="ECO:0000313" key="9">
    <source>
        <dbReference type="Proteomes" id="UP000054321"/>
    </source>
</evidence>
<dbReference type="Proteomes" id="UP000054321">
    <property type="component" value="Unassembled WGS sequence"/>
</dbReference>
<evidence type="ECO:0000313" key="8">
    <source>
        <dbReference type="EMBL" id="KIN08601.1"/>
    </source>
</evidence>
<dbReference type="Pfam" id="PF00400">
    <property type="entry name" value="WD40"/>
    <property type="match status" value="2"/>
</dbReference>
<dbReference type="PROSITE" id="PS50082">
    <property type="entry name" value="WD_REPEATS_2"/>
    <property type="match status" value="2"/>
</dbReference>
<organism evidence="8 9">
    <name type="scientific">Oidiodendron maius (strain Zn)</name>
    <dbReference type="NCBI Taxonomy" id="913774"/>
    <lineage>
        <taxon>Eukaryota</taxon>
        <taxon>Fungi</taxon>
        <taxon>Dikarya</taxon>
        <taxon>Ascomycota</taxon>
        <taxon>Pezizomycotina</taxon>
        <taxon>Leotiomycetes</taxon>
        <taxon>Leotiomycetes incertae sedis</taxon>
        <taxon>Myxotrichaceae</taxon>
        <taxon>Oidiodendron</taxon>
    </lineage>
</organism>
<feature type="compositionally biased region" description="Polar residues" evidence="7">
    <location>
        <begin position="410"/>
        <end position="426"/>
    </location>
</feature>
<feature type="repeat" description="WD" evidence="6">
    <location>
        <begin position="109"/>
        <end position="144"/>
    </location>
</feature>
<dbReference type="InterPro" id="IPR001680">
    <property type="entry name" value="WD40_rpt"/>
</dbReference>
<dbReference type="STRING" id="913774.A0A0C3HK78"/>
<proteinExistence type="inferred from homology"/>
<dbReference type="OrthoDB" id="7318948at2759"/>
<dbReference type="InterPro" id="IPR036322">
    <property type="entry name" value="WD40_repeat_dom_sf"/>
</dbReference>
<reference evidence="8 9" key="1">
    <citation type="submission" date="2014-04" db="EMBL/GenBank/DDBJ databases">
        <authorList>
            <consortium name="DOE Joint Genome Institute"/>
            <person name="Kuo A."/>
            <person name="Martino E."/>
            <person name="Perotto S."/>
            <person name="Kohler A."/>
            <person name="Nagy L.G."/>
            <person name="Floudas D."/>
            <person name="Copeland A."/>
            <person name="Barry K.W."/>
            <person name="Cichocki N."/>
            <person name="Veneault-Fourrey C."/>
            <person name="LaButti K."/>
            <person name="Lindquist E.A."/>
            <person name="Lipzen A."/>
            <person name="Lundell T."/>
            <person name="Morin E."/>
            <person name="Murat C."/>
            <person name="Sun H."/>
            <person name="Tunlid A."/>
            <person name="Henrissat B."/>
            <person name="Grigoriev I.V."/>
            <person name="Hibbett D.S."/>
            <person name="Martin F."/>
            <person name="Nordberg H.P."/>
            <person name="Cantor M.N."/>
            <person name="Hua S.X."/>
        </authorList>
    </citation>
    <scope>NUCLEOTIDE SEQUENCE [LARGE SCALE GENOMIC DNA]</scope>
    <source>
        <strain evidence="8 9">Zn</strain>
    </source>
</reference>
<keyword evidence="2 6" id="KW-0853">WD repeat</keyword>
<feature type="region of interest" description="Disordered" evidence="7">
    <location>
        <begin position="352"/>
        <end position="437"/>
    </location>
</feature>
<evidence type="ECO:0000256" key="6">
    <source>
        <dbReference type="PROSITE-ProRule" id="PRU00221"/>
    </source>
</evidence>
<dbReference type="AlphaFoldDB" id="A0A0C3HK78"/>
<keyword evidence="3" id="KW-0677">Repeat</keyword>
<dbReference type="Gene3D" id="2.130.10.10">
    <property type="entry name" value="YVTN repeat-like/Quinoprotein amine dehydrogenase"/>
    <property type="match status" value="1"/>
</dbReference>
<evidence type="ECO:0000256" key="3">
    <source>
        <dbReference type="ARBA" id="ARBA00022737"/>
    </source>
</evidence>
<evidence type="ECO:0000256" key="2">
    <source>
        <dbReference type="ARBA" id="ARBA00022574"/>
    </source>
</evidence>
<dbReference type="PANTHER" id="PTHR10253">
    <property type="entry name" value="POLYCOMB PROTEIN"/>
    <property type="match status" value="1"/>
</dbReference>
<reference evidence="9" key="2">
    <citation type="submission" date="2015-01" db="EMBL/GenBank/DDBJ databases">
        <title>Evolutionary Origins and Diversification of the Mycorrhizal Mutualists.</title>
        <authorList>
            <consortium name="DOE Joint Genome Institute"/>
            <consortium name="Mycorrhizal Genomics Consortium"/>
            <person name="Kohler A."/>
            <person name="Kuo A."/>
            <person name="Nagy L.G."/>
            <person name="Floudas D."/>
            <person name="Copeland A."/>
            <person name="Barry K.W."/>
            <person name="Cichocki N."/>
            <person name="Veneault-Fourrey C."/>
            <person name="LaButti K."/>
            <person name="Lindquist E.A."/>
            <person name="Lipzen A."/>
            <person name="Lundell T."/>
            <person name="Morin E."/>
            <person name="Murat C."/>
            <person name="Riley R."/>
            <person name="Ohm R."/>
            <person name="Sun H."/>
            <person name="Tunlid A."/>
            <person name="Henrissat B."/>
            <person name="Grigoriev I.V."/>
            <person name="Hibbett D.S."/>
            <person name="Martin F."/>
        </authorList>
    </citation>
    <scope>NUCLEOTIDE SEQUENCE [LARGE SCALE GENOMIC DNA]</scope>
    <source>
        <strain evidence="9">Zn</strain>
    </source>
</reference>
<keyword evidence="5" id="KW-0804">Transcription</keyword>
<feature type="region of interest" description="Disordered" evidence="7">
    <location>
        <begin position="255"/>
        <end position="281"/>
    </location>
</feature>
<dbReference type="PROSITE" id="PS50294">
    <property type="entry name" value="WD_REPEATS_REGION"/>
    <property type="match status" value="2"/>
</dbReference>
<dbReference type="EMBL" id="KN832870">
    <property type="protein sequence ID" value="KIN08601.1"/>
    <property type="molecule type" value="Genomic_DNA"/>
</dbReference>
<feature type="repeat" description="WD" evidence="6">
    <location>
        <begin position="158"/>
        <end position="189"/>
    </location>
</feature>
<name>A0A0C3HK78_OIDMZ</name>
<gene>
    <name evidence="8" type="ORF">OIDMADRAFT_48455</name>
</gene>